<accession>A0A9J6FYY3</accession>
<evidence type="ECO:0000313" key="3">
    <source>
        <dbReference type="Proteomes" id="UP000821853"/>
    </source>
</evidence>
<feature type="region of interest" description="Disordered" evidence="1">
    <location>
        <begin position="116"/>
        <end position="146"/>
    </location>
</feature>
<protein>
    <submittedName>
        <fullName evidence="2">Uncharacterized protein</fullName>
    </submittedName>
</protein>
<dbReference type="EMBL" id="JABSTR010000004">
    <property type="protein sequence ID" value="KAH9367220.1"/>
    <property type="molecule type" value="Genomic_DNA"/>
</dbReference>
<sequence>MVHLREALSSLTRRWKKQRYNRRPHLRIAHLKQDVEKYAHNLHNARWQPVCDCLHNGTSLKRTWNLFRHLVDPTTTKAETTSRLVTLAHNLSNFFPNPLDTLRDIYIGQTPPLFAPHPQYHAPPNSKLDAPFTKADDYGRPPPPKS</sequence>
<reference evidence="2 3" key="1">
    <citation type="journal article" date="2020" name="Cell">
        <title>Large-Scale Comparative Analyses of Tick Genomes Elucidate Their Genetic Diversity and Vector Capacities.</title>
        <authorList>
            <consortium name="Tick Genome and Microbiome Consortium (TIGMIC)"/>
            <person name="Jia N."/>
            <person name="Wang J."/>
            <person name="Shi W."/>
            <person name="Du L."/>
            <person name="Sun Y."/>
            <person name="Zhan W."/>
            <person name="Jiang J.F."/>
            <person name="Wang Q."/>
            <person name="Zhang B."/>
            <person name="Ji P."/>
            <person name="Bell-Sakyi L."/>
            <person name="Cui X.M."/>
            <person name="Yuan T.T."/>
            <person name="Jiang B.G."/>
            <person name="Yang W.F."/>
            <person name="Lam T.T."/>
            <person name="Chang Q.C."/>
            <person name="Ding S.J."/>
            <person name="Wang X.J."/>
            <person name="Zhu J.G."/>
            <person name="Ruan X.D."/>
            <person name="Zhao L."/>
            <person name="Wei J.T."/>
            <person name="Ye R.Z."/>
            <person name="Que T.C."/>
            <person name="Du C.H."/>
            <person name="Zhou Y.H."/>
            <person name="Cheng J.X."/>
            <person name="Dai P.F."/>
            <person name="Guo W.B."/>
            <person name="Han X.H."/>
            <person name="Huang E.J."/>
            <person name="Li L.F."/>
            <person name="Wei W."/>
            <person name="Gao Y.C."/>
            <person name="Liu J.Z."/>
            <person name="Shao H.Z."/>
            <person name="Wang X."/>
            <person name="Wang C.C."/>
            <person name="Yang T.C."/>
            <person name="Huo Q.B."/>
            <person name="Li W."/>
            <person name="Chen H.Y."/>
            <person name="Chen S.E."/>
            <person name="Zhou L.G."/>
            <person name="Ni X.B."/>
            <person name="Tian J.H."/>
            <person name="Sheng Y."/>
            <person name="Liu T."/>
            <person name="Pan Y.S."/>
            <person name="Xia L.Y."/>
            <person name="Li J."/>
            <person name="Zhao F."/>
            <person name="Cao W.C."/>
        </authorList>
    </citation>
    <scope>NUCLEOTIDE SEQUENCE [LARGE SCALE GENOMIC DNA]</scope>
    <source>
        <strain evidence="2">HaeL-2018</strain>
    </source>
</reference>
<dbReference type="AlphaFoldDB" id="A0A9J6FYY3"/>
<evidence type="ECO:0000256" key="1">
    <source>
        <dbReference type="SAM" id="MobiDB-lite"/>
    </source>
</evidence>
<proteinExistence type="predicted"/>
<keyword evidence="3" id="KW-1185">Reference proteome</keyword>
<comment type="caution">
    <text evidence="2">The sequence shown here is derived from an EMBL/GenBank/DDBJ whole genome shotgun (WGS) entry which is preliminary data.</text>
</comment>
<dbReference type="VEuPathDB" id="VectorBase:HLOH_052241"/>
<gene>
    <name evidence="2" type="ORF">HPB48_022709</name>
</gene>
<organism evidence="2 3">
    <name type="scientific">Haemaphysalis longicornis</name>
    <name type="common">Bush tick</name>
    <dbReference type="NCBI Taxonomy" id="44386"/>
    <lineage>
        <taxon>Eukaryota</taxon>
        <taxon>Metazoa</taxon>
        <taxon>Ecdysozoa</taxon>
        <taxon>Arthropoda</taxon>
        <taxon>Chelicerata</taxon>
        <taxon>Arachnida</taxon>
        <taxon>Acari</taxon>
        <taxon>Parasitiformes</taxon>
        <taxon>Ixodida</taxon>
        <taxon>Ixodoidea</taxon>
        <taxon>Ixodidae</taxon>
        <taxon>Haemaphysalinae</taxon>
        <taxon>Haemaphysalis</taxon>
    </lineage>
</organism>
<evidence type="ECO:0000313" key="2">
    <source>
        <dbReference type="EMBL" id="KAH9367220.1"/>
    </source>
</evidence>
<name>A0A9J6FYY3_HAELO</name>
<dbReference type="Proteomes" id="UP000821853">
    <property type="component" value="Chromosome 2"/>
</dbReference>